<sequence length="473" mass="51618">MKRYQALADELAHSIQAGVFRPGERLPSVRQTCAARKLSPATVFQAYYLLEARGLVESRARSGYYVASRPRLLPPEPEIASRPDGDSSSVDVSELVFEVLQSAMDREVVPFGSAFPSPLLFPLPKLGRAVAATAVELDPWSTVDDLTPGLGELRRQISQRYLIDGIDVAADEIVITNGAMEALTLSIAAVTTPGDAVLVESPCFYAVLQTLERNGLRAIEVPTHPRDGIDLAALEVAIRRHSPRACWLMPTFHNPLGATVPEAGKRELVALLAEHAIPLIEDDVYAELHFGPKRLLPAKAFDRDGLVMHCSSFSKCLAPGYRIGWVAAGRFRQAIARNKLTTTLNTNVPAQLAIARYLQRGSYDRHLRRLRSTLAEQQEQYIAAVARHFPAGTRVTRPLGGYFAWIELPDGSDALALQRQAVRNGISIAPGPIFSARRGFGHCLRLNFGHPLDARAEAAMQQLGAMAVQASQG</sequence>
<proteinExistence type="inferred from homology"/>
<keyword evidence="4" id="KW-0238">DNA-binding</keyword>
<dbReference type="SMART" id="SM00345">
    <property type="entry name" value="HTH_GNTR"/>
    <property type="match status" value="1"/>
</dbReference>
<name>A0ABX7R9P9_9GAMM</name>
<dbReference type="InterPro" id="IPR051446">
    <property type="entry name" value="HTH_trans_reg/aminotransferase"/>
</dbReference>
<gene>
    <name evidence="7" type="ORF">HIV01_010855</name>
</gene>
<evidence type="ECO:0000256" key="1">
    <source>
        <dbReference type="ARBA" id="ARBA00005384"/>
    </source>
</evidence>
<evidence type="ECO:0000256" key="2">
    <source>
        <dbReference type="ARBA" id="ARBA00022898"/>
    </source>
</evidence>
<dbReference type="PANTHER" id="PTHR46577">
    <property type="entry name" value="HTH-TYPE TRANSCRIPTIONAL REGULATORY PROTEIN GABR"/>
    <property type="match status" value="1"/>
</dbReference>
<dbReference type="InterPro" id="IPR036390">
    <property type="entry name" value="WH_DNA-bd_sf"/>
</dbReference>
<dbReference type="SUPFAM" id="SSF53383">
    <property type="entry name" value="PLP-dependent transferases"/>
    <property type="match status" value="1"/>
</dbReference>
<evidence type="ECO:0000256" key="4">
    <source>
        <dbReference type="ARBA" id="ARBA00023125"/>
    </source>
</evidence>
<dbReference type="InterPro" id="IPR000524">
    <property type="entry name" value="Tscrpt_reg_HTH_GntR"/>
</dbReference>
<evidence type="ECO:0000259" key="6">
    <source>
        <dbReference type="PROSITE" id="PS50949"/>
    </source>
</evidence>
<dbReference type="Pfam" id="PF00392">
    <property type="entry name" value="GntR"/>
    <property type="match status" value="1"/>
</dbReference>
<dbReference type="InterPro" id="IPR015421">
    <property type="entry name" value="PyrdxlP-dep_Trfase_major"/>
</dbReference>
<comment type="similarity">
    <text evidence="1">In the C-terminal section; belongs to the class-I pyridoxal-phosphate-dependent aminotransferase family.</text>
</comment>
<protein>
    <submittedName>
        <fullName evidence="7">PLP-dependent aminotransferase family protein</fullName>
    </submittedName>
</protein>
<dbReference type="PROSITE" id="PS50949">
    <property type="entry name" value="HTH_GNTR"/>
    <property type="match status" value="1"/>
</dbReference>
<dbReference type="InterPro" id="IPR015424">
    <property type="entry name" value="PyrdxlP-dep_Trfase"/>
</dbReference>
<dbReference type="InterPro" id="IPR015422">
    <property type="entry name" value="PyrdxlP-dep_Trfase_small"/>
</dbReference>
<dbReference type="CDD" id="cd00609">
    <property type="entry name" value="AAT_like"/>
    <property type="match status" value="1"/>
</dbReference>
<dbReference type="CDD" id="cd07377">
    <property type="entry name" value="WHTH_GntR"/>
    <property type="match status" value="1"/>
</dbReference>
<evidence type="ECO:0000256" key="5">
    <source>
        <dbReference type="ARBA" id="ARBA00023163"/>
    </source>
</evidence>
<dbReference type="Gene3D" id="3.40.640.10">
    <property type="entry name" value="Type I PLP-dependent aspartate aminotransferase-like (Major domain)"/>
    <property type="match status" value="1"/>
</dbReference>
<dbReference type="InterPro" id="IPR036388">
    <property type="entry name" value="WH-like_DNA-bd_sf"/>
</dbReference>
<dbReference type="Gene3D" id="1.10.10.10">
    <property type="entry name" value="Winged helix-like DNA-binding domain superfamily/Winged helix DNA-binding domain"/>
    <property type="match status" value="1"/>
</dbReference>
<keyword evidence="8" id="KW-1185">Reference proteome</keyword>
<keyword evidence="5" id="KW-0804">Transcription</keyword>
<feature type="domain" description="HTH gntR-type" evidence="6">
    <location>
        <begin position="1"/>
        <end position="69"/>
    </location>
</feature>
<dbReference type="Gene3D" id="3.90.1150.10">
    <property type="entry name" value="Aspartate Aminotransferase, domain 1"/>
    <property type="match status" value="1"/>
</dbReference>
<accession>A0ABX7R9P9</accession>
<keyword evidence="3" id="KW-0805">Transcription regulation</keyword>
<evidence type="ECO:0000256" key="3">
    <source>
        <dbReference type="ARBA" id="ARBA00023015"/>
    </source>
</evidence>
<organism evidence="7 8">
    <name type="scientific">Lysobacter arenosi</name>
    <dbReference type="NCBI Taxonomy" id="2795387"/>
    <lineage>
        <taxon>Bacteria</taxon>
        <taxon>Pseudomonadati</taxon>
        <taxon>Pseudomonadota</taxon>
        <taxon>Gammaproteobacteria</taxon>
        <taxon>Lysobacterales</taxon>
        <taxon>Lysobacteraceae</taxon>
        <taxon>Lysobacter</taxon>
    </lineage>
</organism>
<dbReference type="RefSeq" id="WP_200607025.1">
    <property type="nucleotide sequence ID" value="NZ_CP071517.1"/>
</dbReference>
<keyword evidence="7" id="KW-0032">Aminotransferase</keyword>
<evidence type="ECO:0000313" key="8">
    <source>
        <dbReference type="Proteomes" id="UP000663400"/>
    </source>
</evidence>
<dbReference type="EMBL" id="CP071517">
    <property type="protein sequence ID" value="QSX73736.1"/>
    <property type="molecule type" value="Genomic_DNA"/>
</dbReference>
<reference evidence="7 8" key="1">
    <citation type="submission" date="2021-02" db="EMBL/GenBank/DDBJ databases">
        <title>Lysobacter arenosi sp. nov., isolated from soil of gangwondo yeongwol, south Korea.</title>
        <authorList>
            <person name="Kim K.R."/>
            <person name="Kim K.H."/>
            <person name="Jeon C.O."/>
        </authorList>
    </citation>
    <scope>NUCLEOTIDE SEQUENCE [LARGE SCALE GENOMIC DNA]</scope>
    <source>
        <strain evidence="7 8">R7</strain>
    </source>
</reference>
<dbReference type="SUPFAM" id="SSF46785">
    <property type="entry name" value="Winged helix' DNA-binding domain"/>
    <property type="match status" value="1"/>
</dbReference>
<dbReference type="Pfam" id="PF00155">
    <property type="entry name" value="Aminotran_1_2"/>
    <property type="match status" value="1"/>
</dbReference>
<dbReference type="PANTHER" id="PTHR46577:SF2">
    <property type="entry name" value="TRANSCRIPTIONAL REGULATORY PROTEIN"/>
    <property type="match status" value="1"/>
</dbReference>
<evidence type="ECO:0000313" key="7">
    <source>
        <dbReference type="EMBL" id="QSX73736.1"/>
    </source>
</evidence>
<dbReference type="GO" id="GO:0008483">
    <property type="term" value="F:transaminase activity"/>
    <property type="evidence" value="ECO:0007669"/>
    <property type="project" value="UniProtKB-KW"/>
</dbReference>
<dbReference type="Proteomes" id="UP000663400">
    <property type="component" value="Chromosome"/>
</dbReference>
<keyword evidence="2" id="KW-0663">Pyridoxal phosphate</keyword>
<dbReference type="InterPro" id="IPR004839">
    <property type="entry name" value="Aminotransferase_I/II_large"/>
</dbReference>
<keyword evidence="7" id="KW-0808">Transferase</keyword>